<accession>K9XVE9</accession>
<dbReference type="RefSeq" id="WP_015193712.1">
    <property type="nucleotide sequence ID" value="NC_019748.1"/>
</dbReference>
<evidence type="ECO:0000256" key="1">
    <source>
        <dbReference type="SAM" id="SignalP"/>
    </source>
</evidence>
<evidence type="ECO:0000313" key="3">
    <source>
        <dbReference type="Proteomes" id="UP000010473"/>
    </source>
</evidence>
<feature type="chain" id="PRO_5003938553" evidence="1">
    <location>
        <begin position="25"/>
        <end position="313"/>
    </location>
</feature>
<organism evidence="2 3">
    <name type="scientific">Stanieria cyanosphaera (strain ATCC 29371 / PCC 7437)</name>
    <dbReference type="NCBI Taxonomy" id="111780"/>
    <lineage>
        <taxon>Bacteria</taxon>
        <taxon>Bacillati</taxon>
        <taxon>Cyanobacteriota</taxon>
        <taxon>Cyanophyceae</taxon>
        <taxon>Pleurocapsales</taxon>
        <taxon>Dermocarpellaceae</taxon>
        <taxon>Stanieria</taxon>
    </lineage>
</organism>
<sequence>MNKILSLIISGFFSLSLIPSDSLAQEESTMIAGTKISLIPPQGFVSATRFPGYQQEETNSSIVVTEIPASISELASGLTNAEELSKKGMVLLQQEIVKVNQQDAILINVQQSAYGTEFNKWILLLGNQTESVLLTATFPQELASDYSESLKKSLLTVQWNQTQTAVATDGLEFTLEENGDLKLAQRLGNSLIYTKNGVFPAKSINDPFFVVAPSVAPQYQELEDFARQRLLKTDNLTEIEIETGNQIVINNLDGYEIIGVGKNIKSRNLVSIYQVILSEENDYYYLMQGQVNTRYNSQYLPLFKKLAVSFQKK</sequence>
<dbReference type="AlphaFoldDB" id="K9XVE9"/>
<evidence type="ECO:0000313" key="2">
    <source>
        <dbReference type="EMBL" id="AFZ36044.1"/>
    </source>
</evidence>
<reference evidence="3" key="1">
    <citation type="journal article" date="2013" name="Proc. Natl. Acad. Sci. U.S.A.">
        <title>Improving the coverage of the cyanobacterial phylum using diversity-driven genome sequencing.</title>
        <authorList>
            <person name="Shih P.M."/>
            <person name="Wu D."/>
            <person name="Latifi A."/>
            <person name="Axen S.D."/>
            <person name="Fewer D.P."/>
            <person name="Talla E."/>
            <person name="Calteau A."/>
            <person name="Cai F."/>
            <person name="Tandeau de Marsac N."/>
            <person name="Rippka R."/>
            <person name="Herdman M."/>
            <person name="Sivonen K."/>
            <person name="Coursin T."/>
            <person name="Laurent T."/>
            <person name="Goodwin L."/>
            <person name="Nolan M."/>
            <person name="Davenport K.W."/>
            <person name="Han C.S."/>
            <person name="Rubin E.M."/>
            <person name="Eisen J.A."/>
            <person name="Woyke T."/>
            <person name="Gugger M."/>
            <person name="Kerfeld C.A."/>
        </authorList>
    </citation>
    <scope>NUCLEOTIDE SEQUENCE [LARGE SCALE GENOMIC DNA]</scope>
    <source>
        <strain evidence="3">ATCC 29371 / PCC 7437</strain>
    </source>
</reference>
<proteinExistence type="predicted"/>
<gene>
    <name evidence="2" type="ordered locus">Sta7437_2511</name>
</gene>
<feature type="signal peptide" evidence="1">
    <location>
        <begin position="1"/>
        <end position="24"/>
    </location>
</feature>
<dbReference type="HOGENOM" id="CLU_902479_0_0_3"/>
<dbReference type="eggNOG" id="ENOG502ZSG5">
    <property type="taxonomic scope" value="Bacteria"/>
</dbReference>
<keyword evidence="1" id="KW-0732">Signal</keyword>
<name>K9XVE9_STAC7</name>
<dbReference type="STRING" id="111780.Sta7437_2511"/>
<keyword evidence="3" id="KW-1185">Reference proteome</keyword>
<dbReference type="EMBL" id="CP003653">
    <property type="protein sequence ID" value="AFZ36044.1"/>
    <property type="molecule type" value="Genomic_DNA"/>
</dbReference>
<dbReference type="KEGG" id="scs:Sta7437_2511"/>
<dbReference type="Proteomes" id="UP000010473">
    <property type="component" value="Chromosome"/>
</dbReference>
<protein>
    <submittedName>
        <fullName evidence="2">Uncharacterized protein</fullName>
    </submittedName>
</protein>
<dbReference type="OrthoDB" id="569747at2"/>